<evidence type="ECO:0000256" key="6">
    <source>
        <dbReference type="SAM" id="MobiDB-lite"/>
    </source>
</evidence>
<sequence>MYLVPPAFHPTIRQPKPLGHMFKQLMGSVPTAPHPEMRSFKRRLSTDPFPPDAYRKFWPLKPPIFPAPPTPNPTFRPPMDSFPPAPYPGFWSFESRPPFDSVPPNSYPEFWPFEPPIFPGPSPPNPTFRPPMDSFPPAPYPEIRPFKPRPPIDSAPPNSYPEFWPFEPPIFPGPSPPNPSFRPPMDSFPSTSYPKFRSPIDSDSPKSYLKPSLGAQPAAVVTPGVNVTLTCWAPLPARRFALFKSGELSSEYKDRYTQQAEFSLQEVTEAQGGSYHCKYQRLRLPRVVWSPPSDALELLVTDQLPRPTLVVLPGPVVAPGSNVSLRCAGPMGNMSFVLYRAGQETPLQYHESQQPWADFQLSGARPGSTYTCYYHTPTVPYVLSQSSEPLVISSDGSGPLDYTKGNLIRLGLGGLVLIFLAVLGILEWRTGTGTLLAPALEPQRTGSAHLQDAKRPQGSRAAAGCPG</sequence>
<dbReference type="PANTHER" id="PTHR11738:SF186">
    <property type="entry name" value="OSTEOCLAST-ASSOCIATED IMMUNOGLOBULIN-LIKE RECEPTOR"/>
    <property type="match status" value="1"/>
</dbReference>
<keyword evidence="5" id="KW-0393">Immunoglobulin domain</keyword>
<dbReference type="GO" id="GO:0005886">
    <property type="term" value="C:plasma membrane"/>
    <property type="evidence" value="ECO:0007669"/>
    <property type="project" value="TreeGrafter"/>
</dbReference>
<proteinExistence type="predicted"/>
<dbReference type="AlphaFoldDB" id="A0A7J8C9Y8"/>
<dbReference type="SMART" id="SM00409">
    <property type="entry name" value="IG"/>
    <property type="match status" value="2"/>
</dbReference>
<dbReference type="InParanoid" id="A0A7J8C9Y8"/>
<dbReference type="PROSITE" id="PS50835">
    <property type="entry name" value="IG_LIKE"/>
    <property type="match status" value="1"/>
</dbReference>
<dbReference type="EMBL" id="JACASF010000021">
    <property type="protein sequence ID" value="KAF6407646.1"/>
    <property type="molecule type" value="Genomic_DNA"/>
</dbReference>
<evidence type="ECO:0000256" key="5">
    <source>
        <dbReference type="ARBA" id="ARBA00023319"/>
    </source>
</evidence>
<evidence type="ECO:0000313" key="10">
    <source>
        <dbReference type="Proteomes" id="UP000550707"/>
    </source>
</evidence>
<keyword evidence="7" id="KW-0812">Transmembrane</keyword>
<dbReference type="InterPro" id="IPR036179">
    <property type="entry name" value="Ig-like_dom_sf"/>
</dbReference>
<dbReference type="FunFam" id="2.60.40.10:FF:000049">
    <property type="entry name" value="Leukocyte immunoglobulin-like receptor subfamily B member 1"/>
    <property type="match status" value="1"/>
</dbReference>
<feature type="transmembrane region" description="Helical" evidence="7">
    <location>
        <begin position="407"/>
        <end position="426"/>
    </location>
</feature>
<dbReference type="FunFam" id="2.60.40.10:FF:000033">
    <property type="entry name" value="Killer cell immunoglobulin-like receptor"/>
    <property type="match status" value="1"/>
</dbReference>
<keyword evidence="9" id="KW-0675">Receptor</keyword>
<keyword evidence="10" id="KW-1185">Reference proteome</keyword>
<comment type="caution">
    <text evidence="9">The sequence shown here is derived from an EMBL/GenBank/DDBJ whole genome shotgun (WGS) entry which is preliminary data.</text>
</comment>
<reference evidence="9 10" key="1">
    <citation type="journal article" date="2020" name="Nature">
        <title>Six reference-quality genomes reveal evolution of bat adaptations.</title>
        <authorList>
            <person name="Jebb D."/>
            <person name="Huang Z."/>
            <person name="Pippel M."/>
            <person name="Hughes G.M."/>
            <person name="Lavrichenko K."/>
            <person name="Devanna P."/>
            <person name="Winkler S."/>
            <person name="Jermiin L.S."/>
            <person name="Skirmuntt E.C."/>
            <person name="Katzourakis A."/>
            <person name="Burkitt-Gray L."/>
            <person name="Ray D.A."/>
            <person name="Sullivan K.A.M."/>
            <person name="Roscito J.G."/>
            <person name="Kirilenko B.M."/>
            <person name="Davalos L.M."/>
            <person name="Corthals A.P."/>
            <person name="Power M.L."/>
            <person name="Jones G."/>
            <person name="Ransome R.D."/>
            <person name="Dechmann D.K.N."/>
            <person name="Locatelli A.G."/>
            <person name="Puechmaille S.J."/>
            <person name="Fedrigo O."/>
            <person name="Jarvis E.D."/>
            <person name="Hiller M."/>
            <person name="Vernes S.C."/>
            <person name="Myers E.W."/>
            <person name="Teeling E.C."/>
        </authorList>
    </citation>
    <scope>NUCLEOTIDE SEQUENCE [LARGE SCALE GENOMIC DNA]</scope>
    <source>
        <strain evidence="9">MMolMol1</strain>
        <tissue evidence="9">Muscle</tissue>
    </source>
</reference>
<dbReference type="Gene3D" id="2.60.40.10">
    <property type="entry name" value="Immunoglobulins"/>
    <property type="match status" value="2"/>
</dbReference>
<keyword evidence="7" id="KW-1133">Transmembrane helix</keyword>
<keyword evidence="7" id="KW-0472">Membrane</keyword>
<accession>A0A7J8C9Y8</accession>
<evidence type="ECO:0000256" key="3">
    <source>
        <dbReference type="ARBA" id="ARBA00023157"/>
    </source>
</evidence>
<evidence type="ECO:0000256" key="7">
    <source>
        <dbReference type="SAM" id="Phobius"/>
    </source>
</evidence>
<dbReference type="GO" id="GO:0002764">
    <property type="term" value="P:immune response-regulating signaling pathway"/>
    <property type="evidence" value="ECO:0007669"/>
    <property type="project" value="TreeGrafter"/>
</dbReference>
<evidence type="ECO:0000259" key="8">
    <source>
        <dbReference type="PROSITE" id="PS50835"/>
    </source>
</evidence>
<evidence type="ECO:0000256" key="4">
    <source>
        <dbReference type="ARBA" id="ARBA00023180"/>
    </source>
</evidence>
<keyword evidence="1" id="KW-0732">Signal</keyword>
<dbReference type="SUPFAM" id="SSF48726">
    <property type="entry name" value="Immunoglobulin"/>
    <property type="match status" value="2"/>
</dbReference>
<dbReference type="InterPro" id="IPR007110">
    <property type="entry name" value="Ig-like_dom"/>
</dbReference>
<keyword evidence="2" id="KW-0677">Repeat</keyword>
<dbReference type="Proteomes" id="UP000550707">
    <property type="component" value="Unassembled WGS sequence"/>
</dbReference>
<evidence type="ECO:0000256" key="2">
    <source>
        <dbReference type="ARBA" id="ARBA00022737"/>
    </source>
</evidence>
<feature type="domain" description="Ig-like" evidence="8">
    <location>
        <begin position="205"/>
        <end position="277"/>
    </location>
</feature>
<dbReference type="Pfam" id="PF13895">
    <property type="entry name" value="Ig_2"/>
    <property type="match status" value="1"/>
</dbReference>
<protein>
    <submittedName>
        <fullName evidence="9">Osteoclast associated Ig-like receptor</fullName>
    </submittedName>
</protein>
<keyword evidence="4" id="KW-0325">Glycoprotein</keyword>
<dbReference type="PANTHER" id="PTHR11738">
    <property type="entry name" value="MHC CLASS I NK CELL RECEPTOR"/>
    <property type="match status" value="1"/>
</dbReference>
<keyword evidence="3" id="KW-1015">Disulfide bond</keyword>
<dbReference type="InterPro" id="IPR013783">
    <property type="entry name" value="Ig-like_fold"/>
</dbReference>
<evidence type="ECO:0000313" key="9">
    <source>
        <dbReference type="EMBL" id="KAF6407646.1"/>
    </source>
</evidence>
<dbReference type="PRINTS" id="PR01217">
    <property type="entry name" value="PRICHEXTENSN"/>
</dbReference>
<dbReference type="InterPro" id="IPR003599">
    <property type="entry name" value="Ig_sub"/>
</dbReference>
<feature type="region of interest" description="Disordered" evidence="6">
    <location>
        <begin position="446"/>
        <end position="467"/>
    </location>
</feature>
<evidence type="ECO:0000256" key="1">
    <source>
        <dbReference type="ARBA" id="ARBA00022729"/>
    </source>
</evidence>
<dbReference type="GO" id="GO:0038064">
    <property type="term" value="F:collagen receptor activity"/>
    <property type="evidence" value="ECO:0007669"/>
    <property type="project" value="TreeGrafter"/>
</dbReference>
<name>A0A7J8C9Y8_MOLMO</name>
<organism evidence="9 10">
    <name type="scientific">Molossus molossus</name>
    <name type="common">Pallas' mastiff bat</name>
    <name type="synonym">Vespertilio molossus</name>
    <dbReference type="NCBI Taxonomy" id="27622"/>
    <lineage>
        <taxon>Eukaryota</taxon>
        <taxon>Metazoa</taxon>
        <taxon>Chordata</taxon>
        <taxon>Craniata</taxon>
        <taxon>Vertebrata</taxon>
        <taxon>Euteleostomi</taxon>
        <taxon>Mammalia</taxon>
        <taxon>Eutheria</taxon>
        <taxon>Laurasiatheria</taxon>
        <taxon>Chiroptera</taxon>
        <taxon>Yangochiroptera</taxon>
        <taxon>Molossidae</taxon>
        <taxon>Molossus</taxon>
    </lineage>
</organism>
<gene>
    <name evidence="9" type="ORF">HJG59_013665</name>
</gene>
<dbReference type="InterPro" id="IPR050412">
    <property type="entry name" value="Ig-like_Receptors_ImmuneReg"/>
</dbReference>